<dbReference type="Pfam" id="PF00975">
    <property type="entry name" value="Thioesterase"/>
    <property type="match status" value="1"/>
</dbReference>
<keyword evidence="3" id="KW-0378">Hydrolase</keyword>
<accession>A0A6N2ZG52</accession>
<gene>
    <name evidence="3" type="primary">srfAD</name>
    <name evidence="3" type="ORF">PGLFYP46_01050</name>
</gene>
<comment type="similarity">
    <text evidence="1">Belongs to the thioesterase family.</text>
</comment>
<dbReference type="RefSeq" id="WP_048949702.1">
    <property type="nucleotide sequence ID" value="NZ_CACRUP010000007.1"/>
</dbReference>
<proteinExistence type="inferred from homology"/>
<dbReference type="SUPFAM" id="SSF53474">
    <property type="entry name" value="alpha/beta-Hydrolases"/>
    <property type="match status" value="1"/>
</dbReference>
<dbReference type="EC" id="3.1.2.-" evidence="3"/>
<dbReference type="GO" id="GO:0008610">
    <property type="term" value="P:lipid biosynthetic process"/>
    <property type="evidence" value="ECO:0007669"/>
    <property type="project" value="TreeGrafter"/>
</dbReference>
<evidence type="ECO:0000313" key="3">
    <source>
        <dbReference type="EMBL" id="VYT78555.1"/>
    </source>
</evidence>
<dbReference type="GO" id="GO:0016787">
    <property type="term" value="F:hydrolase activity"/>
    <property type="evidence" value="ECO:0007669"/>
    <property type="project" value="UniProtKB-KW"/>
</dbReference>
<evidence type="ECO:0000256" key="1">
    <source>
        <dbReference type="ARBA" id="ARBA00007169"/>
    </source>
</evidence>
<dbReference type="AlphaFoldDB" id="A0A6N2ZG52"/>
<dbReference type="Gene3D" id="3.40.50.1820">
    <property type="entry name" value="alpha/beta hydrolase"/>
    <property type="match status" value="1"/>
</dbReference>
<dbReference type="InterPro" id="IPR029058">
    <property type="entry name" value="AB_hydrolase_fold"/>
</dbReference>
<dbReference type="EMBL" id="CACRUP010000007">
    <property type="protein sequence ID" value="VYT78555.1"/>
    <property type="molecule type" value="Genomic_DNA"/>
</dbReference>
<dbReference type="InterPro" id="IPR001031">
    <property type="entry name" value="Thioesterase"/>
</dbReference>
<feature type="domain" description="Thioesterase" evidence="2">
    <location>
        <begin position="3"/>
        <end position="219"/>
    </location>
</feature>
<name>A0A6N2ZG52_9FIRM</name>
<evidence type="ECO:0000259" key="2">
    <source>
        <dbReference type="Pfam" id="PF00975"/>
    </source>
</evidence>
<dbReference type="PANTHER" id="PTHR11487:SF0">
    <property type="entry name" value="S-ACYL FATTY ACID SYNTHASE THIOESTERASE, MEDIUM CHAIN"/>
    <property type="match status" value="1"/>
</dbReference>
<reference evidence="3" key="1">
    <citation type="submission" date="2019-11" db="EMBL/GenBank/DDBJ databases">
        <authorList>
            <person name="Feng L."/>
        </authorList>
    </citation>
    <scope>NUCLEOTIDE SEQUENCE</scope>
    <source>
        <strain evidence="3">PgorbachiiLFYP46</strain>
    </source>
</reference>
<dbReference type="InterPro" id="IPR012223">
    <property type="entry name" value="TEII"/>
</dbReference>
<dbReference type="PANTHER" id="PTHR11487">
    <property type="entry name" value="THIOESTERASE"/>
    <property type="match status" value="1"/>
</dbReference>
<sequence>MDILCLPYAGGSKSIFFNIKKHTDFNLIDYELPGRGRRIRENNFDTIKKIVEDILDKVTFNNEYIIWGHSMGGYIAYELIKQIENKEIRKPKKVIISAQVPPTYKNKNKLYKIINLDDENFIKFLIAYGGTNPEVFENKELTELFLKIIRNDYNLVNEYTGEPLKKITTKVEILYGDKDESISEEKVYLWKELCKKIEFKKISGGHFFINDLLKNSNEINSILTK</sequence>
<organism evidence="3">
    <name type="scientific">Peptoniphilus gorbachii</name>
    <dbReference type="NCBI Taxonomy" id="411567"/>
    <lineage>
        <taxon>Bacteria</taxon>
        <taxon>Bacillati</taxon>
        <taxon>Bacillota</taxon>
        <taxon>Tissierellia</taxon>
        <taxon>Tissierellales</taxon>
        <taxon>Peptoniphilaceae</taxon>
        <taxon>Peptoniphilus</taxon>
    </lineage>
</organism>
<protein>
    <submittedName>
        <fullName evidence="3">Surfactin synthase thioesterase subunit</fullName>
        <ecNumber evidence="3">3.1.2.-</ecNumber>
    </submittedName>
</protein>